<dbReference type="Proteomes" id="UP000604046">
    <property type="component" value="Unassembled WGS sequence"/>
</dbReference>
<evidence type="ECO:0000256" key="2">
    <source>
        <dbReference type="ARBA" id="ARBA00013194"/>
    </source>
</evidence>
<feature type="transmembrane region" description="Helical" evidence="6">
    <location>
        <begin position="258"/>
        <end position="277"/>
    </location>
</feature>
<dbReference type="InterPro" id="IPR011990">
    <property type="entry name" value="TPR-like_helical_dom_sf"/>
</dbReference>
<dbReference type="GO" id="GO:0006457">
    <property type="term" value="P:protein folding"/>
    <property type="evidence" value="ECO:0007669"/>
    <property type="project" value="TreeGrafter"/>
</dbReference>
<comment type="caution">
    <text evidence="8">The sequence shown here is derived from an EMBL/GenBank/DDBJ whole genome shotgun (WGS) entry which is preliminary data.</text>
</comment>
<dbReference type="OrthoDB" id="441501at2759"/>
<feature type="transmembrane region" description="Helical" evidence="6">
    <location>
        <begin position="225"/>
        <end position="246"/>
    </location>
</feature>
<dbReference type="PANTHER" id="PTHR11071:SF561">
    <property type="entry name" value="PEPTIDYL-PROLYL CIS-TRANS ISOMERASE D-RELATED"/>
    <property type="match status" value="1"/>
</dbReference>
<evidence type="ECO:0000256" key="5">
    <source>
        <dbReference type="PROSITE-ProRule" id="PRU00339"/>
    </source>
</evidence>
<dbReference type="GO" id="GO:0003755">
    <property type="term" value="F:peptidyl-prolyl cis-trans isomerase activity"/>
    <property type="evidence" value="ECO:0007669"/>
    <property type="project" value="UniProtKB-KW"/>
</dbReference>
<feature type="transmembrane region" description="Helical" evidence="6">
    <location>
        <begin position="395"/>
        <end position="417"/>
    </location>
</feature>
<feature type="transmembrane region" description="Helical" evidence="6">
    <location>
        <begin position="456"/>
        <end position="475"/>
    </location>
</feature>
<proteinExistence type="predicted"/>
<feature type="domain" description="PPIase cyclophilin-type" evidence="7">
    <location>
        <begin position="678"/>
        <end position="843"/>
    </location>
</feature>
<dbReference type="Gene3D" id="3.40.50.10140">
    <property type="entry name" value="Toll/interleukin-1 receptor homology (TIR) domain"/>
    <property type="match status" value="1"/>
</dbReference>
<evidence type="ECO:0000259" key="7">
    <source>
        <dbReference type="PROSITE" id="PS50072"/>
    </source>
</evidence>
<keyword evidence="6" id="KW-0812">Transmembrane</keyword>
<keyword evidence="4" id="KW-0413">Isomerase</keyword>
<evidence type="ECO:0000256" key="4">
    <source>
        <dbReference type="ARBA" id="ARBA00023235"/>
    </source>
</evidence>
<dbReference type="PROSITE" id="PS50072">
    <property type="entry name" value="CSA_PPIASE_2"/>
    <property type="match status" value="1"/>
</dbReference>
<dbReference type="SUPFAM" id="SSF48452">
    <property type="entry name" value="TPR-like"/>
    <property type="match status" value="1"/>
</dbReference>
<dbReference type="Gene3D" id="1.25.40.10">
    <property type="entry name" value="Tetratricopeptide repeat domain"/>
    <property type="match status" value="1"/>
</dbReference>
<organism evidence="8 9">
    <name type="scientific">Symbiodinium natans</name>
    <dbReference type="NCBI Taxonomy" id="878477"/>
    <lineage>
        <taxon>Eukaryota</taxon>
        <taxon>Sar</taxon>
        <taxon>Alveolata</taxon>
        <taxon>Dinophyceae</taxon>
        <taxon>Suessiales</taxon>
        <taxon>Symbiodiniaceae</taxon>
        <taxon>Symbiodinium</taxon>
    </lineage>
</organism>
<dbReference type="GO" id="GO:0016018">
    <property type="term" value="F:cyclosporin A binding"/>
    <property type="evidence" value="ECO:0007669"/>
    <property type="project" value="TreeGrafter"/>
</dbReference>
<name>A0A812JW67_9DINO</name>
<dbReference type="AlphaFoldDB" id="A0A812JW67"/>
<feature type="repeat" description="TPR" evidence="5">
    <location>
        <begin position="606"/>
        <end position="639"/>
    </location>
</feature>
<dbReference type="FunFam" id="2.40.100.10:FF:000025">
    <property type="entry name" value="Peptidyl-prolyl cis-trans isomerase CYP19-2"/>
    <property type="match status" value="1"/>
</dbReference>
<sequence>MDHGDASENVVEQRISNMRRCTAHLHDLTLLRGTTSAVLLNKFGCIMQSTTGGTGTVIDGENDFDKSYVVGELDIFLSHSWHACWWMKYLTLLYYFNALPATITAVATGLMWCALQYRIGCIGVLSWRGFFPSSVLFFIVLFSWHHMRALLESYRISIFLDKVCIDQKDERRKTQGINAIGGILNRSRTLLVAWDRTYFTRLWCSFELAAFYHSRLYDSKSAGRVVLLPIILGRVISEIAICTWILELLRVHMPDNAAGLRSAALLLVSMAFATRFYDFLMEVNELKAELAVFSAQNAQCFCCSNRHLNPATGERLSCDRALVNASIAHWYGDDDEKEGLTTFNELIRGRFSEEVGEAIRGARMPFHFVLVASVWPAMHQLDYIGEKRDIPSARIFQCLHIMFIIFPLMFAILMAIMRAMTHIPNFKKSAMTAVFALANCSLHWAFIQLGRLLRKGGWFCVPVVLAESFAVFMFFQDSGMKTRTDKFAKKVKDITTLPSLDLLRGALSSVSCGSKLYIFGGNKVSAVVAECFSPQEGSWMSMGRLLTSRRCFAAALQLLPETCRGHMARHCMSLHLNLAQACLQLKAHEATVHHATRALKVDQENAKAFFRRGLAQEALGKTQAAANDLQRAARIEPRNVDVRKKYEELKKALQDMENRQDEEEGPVNHDLGSLPRAWLEVAIGGSPPQRLVFVLYADTVPKTAENFRRLCTGEHPGTTARGKPFHYKGSLLHRMIPGLMIQGGDFENANGTGGESVWSRRFPDEGFRDQVSRRGLLCMANDGPNTNGSNFFVSFAGAEHLHRKHVVFGEVFSGLDLLDELEKLETNEECRPLVDCVIADCGADQHSITEGAA</sequence>
<dbReference type="Pfam" id="PF00160">
    <property type="entry name" value="Pro_isomerase"/>
    <property type="match status" value="1"/>
</dbReference>
<dbReference type="Gene3D" id="2.40.100.10">
    <property type="entry name" value="Cyclophilin-like"/>
    <property type="match status" value="1"/>
</dbReference>
<keyword evidence="6" id="KW-0472">Membrane</keyword>
<evidence type="ECO:0000313" key="9">
    <source>
        <dbReference type="Proteomes" id="UP000604046"/>
    </source>
</evidence>
<dbReference type="PRINTS" id="PR00153">
    <property type="entry name" value="CSAPPISMRASE"/>
</dbReference>
<gene>
    <name evidence="8" type="primary">Ppid</name>
    <name evidence="8" type="ORF">SNAT2548_LOCUS7494</name>
</gene>
<dbReference type="EC" id="5.2.1.8" evidence="2"/>
<dbReference type="InterPro" id="IPR015915">
    <property type="entry name" value="Kelch-typ_b-propeller"/>
</dbReference>
<dbReference type="SUPFAM" id="SSF50891">
    <property type="entry name" value="Cyclophilin-like"/>
    <property type="match status" value="1"/>
</dbReference>
<feature type="transmembrane region" description="Helical" evidence="6">
    <location>
        <begin position="92"/>
        <end position="117"/>
    </location>
</feature>
<keyword evidence="3" id="KW-0697">Rotamase</keyword>
<dbReference type="EMBL" id="CAJNDS010000524">
    <property type="protein sequence ID" value="CAE7214918.1"/>
    <property type="molecule type" value="Genomic_DNA"/>
</dbReference>
<accession>A0A812JW67</accession>
<comment type="catalytic activity">
    <reaction evidence="1">
        <text>[protein]-peptidylproline (omega=180) = [protein]-peptidylproline (omega=0)</text>
        <dbReference type="Rhea" id="RHEA:16237"/>
        <dbReference type="Rhea" id="RHEA-COMP:10747"/>
        <dbReference type="Rhea" id="RHEA-COMP:10748"/>
        <dbReference type="ChEBI" id="CHEBI:83833"/>
        <dbReference type="ChEBI" id="CHEBI:83834"/>
        <dbReference type="EC" id="5.2.1.8"/>
    </reaction>
</comment>
<feature type="transmembrane region" description="Helical" evidence="6">
    <location>
        <begin position="429"/>
        <end position="449"/>
    </location>
</feature>
<dbReference type="InterPro" id="IPR002130">
    <property type="entry name" value="Cyclophilin-type_PPIase_dom"/>
</dbReference>
<dbReference type="SUPFAM" id="SSF117281">
    <property type="entry name" value="Kelch motif"/>
    <property type="match status" value="1"/>
</dbReference>
<evidence type="ECO:0000256" key="3">
    <source>
        <dbReference type="ARBA" id="ARBA00023110"/>
    </source>
</evidence>
<dbReference type="SMART" id="SM00028">
    <property type="entry name" value="TPR"/>
    <property type="match status" value="2"/>
</dbReference>
<protein>
    <recommendedName>
        <fullName evidence="2">peptidylprolyl isomerase</fullName>
        <ecNumber evidence="2">5.2.1.8</ecNumber>
    </recommendedName>
</protein>
<feature type="transmembrane region" description="Helical" evidence="6">
    <location>
        <begin position="129"/>
        <end position="147"/>
    </location>
</feature>
<evidence type="ECO:0000313" key="8">
    <source>
        <dbReference type="EMBL" id="CAE7214918.1"/>
    </source>
</evidence>
<dbReference type="InterPro" id="IPR035897">
    <property type="entry name" value="Toll_tir_struct_dom_sf"/>
</dbReference>
<keyword evidence="6" id="KW-1133">Transmembrane helix</keyword>
<dbReference type="SUPFAM" id="SSF52200">
    <property type="entry name" value="Toll/Interleukin receptor TIR domain"/>
    <property type="match status" value="1"/>
</dbReference>
<dbReference type="InterPro" id="IPR019734">
    <property type="entry name" value="TPR_rpt"/>
</dbReference>
<evidence type="ECO:0000256" key="6">
    <source>
        <dbReference type="SAM" id="Phobius"/>
    </source>
</evidence>
<dbReference type="PANTHER" id="PTHR11071">
    <property type="entry name" value="PEPTIDYL-PROLYL CIS-TRANS ISOMERASE"/>
    <property type="match status" value="1"/>
</dbReference>
<keyword evidence="5" id="KW-0802">TPR repeat</keyword>
<keyword evidence="9" id="KW-1185">Reference proteome</keyword>
<evidence type="ECO:0000256" key="1">
    <source>
        <dbReference type="ARBA" id="ARBA00000971"/>
    </source>
</evidence>
<dbReference type="InterPro" id="IPR029000">
    <property type="entry name" value="Cyclophilin-like_dom_sf"/>
</dbReference>
<dbReference type="GO" id="GO:0005737">
    <property type="term" value="C:cytoplasm"/>
    <property type="evidence" value="ECO:0007669"/>
    <property type="project" value="TreeGrafter"/>
</dbReference>
<dbReference type="PROSITE" id="PS50005">
    <property type="entry name" value="TPR"/>
    <property type="match status" value="1"/>
</dbReference>
<reference evidence="8" key="1">
    <citation type="submission" date="2021-02" db="EMBL/GenBank/DDBJ databases">
        <authorList>
            <person name="Dougan E. K."/>
            <person name="Rhodes N."/>
            <person name="Thang M."/>
            <person name="Chan C."/>
        </authorList>
    </citation>
    <scope>NUCLEOTIDE SEQUENCE</scope>
</reference>